<organism evidence="1 2">
    <name type="scientific">Rufibacter radiotolerans</name>
    <dbReference type="NCBI Taxonomy" id="1379910"/>
    <lineage>
        <taxon>Bacteria</taxon>
        <taxon>Pseudomonadati</taxon>
        <taxon>Bacteroidota</taxon>
        <taxon>Cytophagia</taxon>
        <taxon>Cytophagales</taxon>
        <taxon>Hymenobacteraceae</taxon>
        <taxon>Rufibacter</taxon>
    </lineage>
</organism>
<gene>
    <name evidence="1" type="ORF">TH63_16630</name>
</gene>
<keyword evidence="2" id="KW-1185">Reference proteome</keyword>
<evidence type="ECO:0000313" key="2">
    <source>
        <dbReference type="Proteomes" id="UP000036458"/>
    </source>
</evidence>
<proteinExistence type="predicted"/>
<dbReference type="EMBL" id="CP010777">
    <property type="protein sequence ID" value="AKQ46891.1"/>
    <property type="molecule type" value="Genomic_DNA"/>
</dbReference>
<dbReference type="STRING" id="1379910.TH63_16630"/>
<dbReference type="AlphaFoldDB" id="A0A0H4W8W5"/>
<protein>
    <submittedName>
        <fullName evidence="1">Uncharacterized protein</fullName>
    </submittedName>
</protein>
<name>A0A0H4W8W5_9BACT</name>
<reference evidence="1 2" key="1">
    <citation type="submission" date="2015-01" db="EMBL/GenBank/DDBJ databases">
        <title>Rufibacter sp./DG31D/ whole genome sequencing.</title>
        <authorList>
            <person name="Kim M.K."/>
            <person name="Srinivasan S."/>
            <person name="Lee J.-J."/>
        </authorList>
    </citation>
    <scope>NUCLEOTIDE SEQUENCE [LARGE SCALE GENOMIC DNA]</scope>
    <source>
        <strain evidence="1 2">DG31D</strain>
    </source>
</reference>
<evidence type="ECO:0000313" key="1">
    <source>
        <dbReference type="EMBL" id="AKQ46891.1"/>
    </source>
</evidence>
<sequence length="223" mass="24874">MLTACSTVQPVSTSAGPEFQTTEPLMTQSLFSDKAATISEENIQKILDGKYKLPQQLRVAIARIDPATQFRRPYWSDEQYLKTQQSYLDLFSDKLKQSGKVTKLSVIPDLLLAKAPTFTNLREAAVRMQADVIVVYTISSDIYSKYKVFSRPDIKAFATTQLAVIDVRTGLIPFSTIVTKDFLSQKGKEELENAEAAARIQNEAVLLTIQDIGQQITAFLNAK</sequence>
<dbReference type="KEGG" id="ruf:TH63_16630"/>
<accession>A0A0H4W8W5</accession>
<dbReference type="Proteomes" id="UP000036458">
    <property type="component" value="Chromosome"/>
</dbReference>
<dbReference type="PATRIC" id="fig|1379910.4.peg.3626"/>